<dbReference type="EMBL" id="JAUUCC010000043">
    <property type="protein sequence ID" value="MEE2052274.1"/>
    <property type="molecule type" value="Genomic_DNA"/>
</dbReference>
<dbReference type="InterPro" id="IPR021235">
    <property type="entry name" value="DUF2637"/>
</dbReference>
<feature type="transmembrane region" description="Helical" evidence="1">
    <location>
        <begin position="69"/>
        <end position="86"/>
    </location>
</feature>
<gene>
    <name evidence="2" type="ORF">Q8A49_17375</name>
</gene>
<dbReference type="Pfam" id="PF10935">
    <property type="entry name" value="DUF2637"/>
    <property type="match status" value="1"/>
</dbReference>
<evidence type="ECO:0000313" key="3">
    <source>
        <dbReference type="Proteomes" id="UP001348641"/>
    </source>
</evidence>
<evidence type="ECO:0000256" key="1">
    <source>
        <dbReference type="SAM" id="Phobius"/>
    </source>
</evidence>
<feature type="transmembrane region" description="Helical" evidence="1">
    <location>
        <begin position="156"/>
        <end position="180"/>
    </location>
</feature>
<proteinExistence type="predicted"/>
<organism evidence="2 3">
    <name type="scientific">Nocardiopsis tropica</name>
    <dbReference type="NCBI Taxonomy" id="109330"/>
    <lineage>
        <taxon>Bacteria</taxon>
        <taxon>Bacillati</taxon>
        <taxon>Actinomycetota</taxon>
        <taxon>Actinomycetes</taxon>
        <taxon>Streptosporangiales</taxon>
        <taxon>Nocardiopsidaceae</taxon>
        <taxon>Nocardiopsis</taxon>
    </lineage>
</organism>
<keyword evidence="1" id="KW-0812">Transmembrane</keyword>
<dbReference type="Proteomes" id="UP001348641">
    <property type="component" value="Unassembled WGS sequence"/>
</dbReference>
<keyword evidence="1" id="KW-0472">Membrane</keyword>
<accession>A0ABU7KTF8</accession>
<protein>
    <submittedName>
        <fullName evidence="2">DUF2637 domain-containing protein</fullName>
    </submittedName>
</protein>
<comment type="caution">
    <text evidence="2">The sequence shown here is derived from an EMBL/GenBank/DDBJ whole genome shotgun (WGS) entry which is preliminary data.</text>
</comment>
<name>A0ABU7KTF8_9ACTN</name>
<reference evidence="2 3" key="1">
    <citation type="submission" date="2023-07" db="EMBL/GenBank/DDBJ databases">
        <authorList>
            <person name="Girao M."/>
            <person name="Carvalho M.F."/>
        </authorList>
    </citation>
    <scope>NUCLEOTIDE SEQUENCE [LARGE SCALE GENOMIC DNA]</scope>
    <source>
        <strain evidence="2 3">66/93</strain>
    </source>
</reference>
<feature type="transmembrane region" description="Helical" evidence="1">
    <location>
        <begin position="131"/>
        <end position="150"/>
    </location>
</feature>
<evidence type="ECO:0000313" key="2">
    <source>
        <dbReference type="EMBL" id="MEE2052274.1"/>
    </source>
</evidence>
<feature type="transmembrane region" description="Helical" evidence="1">
    <location>
        <begin position="98"/>
        <end position="119"/>
    </location>
</feature>
<keyword evidence="1" id="KW-1133">Transmembrane helix</keyword>
<sequence>MPICARAEHLRPPCLSRSLCLFGQALSRSSDSLPFPCSGRSEARWALAEEDETKEEPKTDRFIRGTTKLVVCGVAVIAAIVSYRHAYAVVTEYGESGATAVMIPLTIDGLVYAASMVILHSARVGVKAPPLAWMLLWLGITATLAENVAHGWQNGFVGSIVAAWPAVALVGCYEMLMWLVRTNGKADMEKPTEALDVDQRAIKAYRESVRIGSPLSERRITEKYGRSRRWARAIIERSAEREET</sequence>
<dbReference type="RefSeq" id="WP_330159313.1">
    <property type="nucleotide sequence ID" value="NZ_BAAAJA010000012.1"/>
</dbReference>